<dbReference type="Gene3D" id="3.60.20.10">
    <property type="entry name" value="Glutamine Phosphoribosylpyrophosphate, subunit 1, domain 1"/>
    <property type="match status" value="1"/>
</dbReference>
<dbReference type="InterPro" id="IPR029055">
    <property type="entry name" value="Ntn_hydrolases_N"/>
</dbReference>
<feature type="non-terminal residue" evidence="2">
    <location>
        <position position="1"/>
    </location>
</feature>
<evidence type="ECO:0000259" key="1">
    <source>
        <dbReference type="Pfam" id="PF13537"/>
    </source>
</evidence>
<evidence type="ECO:0000313" key="2">
    <source>
        <dbReference type="EMBL" id="PJF45266.1"/>
    </source>
</evidence>
<dbReference type="AlphaFoldDB" id="A0A2M8Q651"/>
<dbReference type="Proteomes" id="UP000230790">
    <property type="component" value="Unassembled WGS sequence"/>
</dbReference>
<organism evidence="2 3">
    <name type="scientific">Candidatus Thermofonsia Clade 3 bacterium</name>
    <dbReference type="NCBI Taxonomy" id="2364212"/>
    <lineage>
        <taxon>Bacteria</taxon>
        <taxon>Bacillati</taxon>
        <taxon>Chloroflexota</taxon>
        <taxon>Candidatus Thermofontia</taxon>
        <taxon>Candidatus Thermofonsia Clade 3</taxon>
    </lineage>
</organism>
<dbReference type="InterPro" id="IPR017932">
    <property type="entry name" value="GATase_2_dom"/>
</dbReference>
<gene>
    <name evidence="2" type="ORF">CUN48_19770</name>
</gene>
<dbReference type="EMBL" id="PGTN01001272">
    <property type="protein sequence ID" value="PJF45266.1"/>
    <property type="molecule type" value="Genomic_DNA"/>
</dbReference>
<protein>
    <submittedName>
        <fullName evidence="2">Asparagine synthase</fullName>
    </submittedName>
</protein>
<reference evidence="2 3" key="1">
    <citation type="submission" date="2017-11" db="EMBL/GenBank/DDBJ databases">
        <title>Evolution of Phototrophy in the Chloroflexi Phylum Driven by Horizontal Gene Transfer.</title>
        <authorList>
            <person name="Ward L.M."/>
            <person name="Hemp J."/>
            <person name="Shih P.M."/>
            <person name="Mcglynn S.E."/>
            <person name="Fischer W."/>
        </authorList>
    </citation>
    <scope>NUCLEOTIDE SEQUENCE [LARGE SCALE GENOMIC DNA]</scope>
    <source>
        <strain evidence="2">JP3_7</strain>
    </source>
</reference>
<dbReference type="SUPFAM" id="SSF56235">
    <property type="entry name" value="N-terminal nucleophile aminohydrolases (Ntn hydrolases)"/>
    <property type="match status" value="1"/>
</dbReference>
<proteinExistence type="predicted"/>
<evidence type="ECO:0000313" key="3">
    <source>
        <dbReference type="Proteomes" id="UP000230790"/>
    </source>
</evidence>
<feature type="non-terminal residue" evidence="2">
    <location>
        <position position="101"/>
    </location>
</feature>
<name>A0A2M8Q651_9CHLR</name>
<dbReference type="Pfam" id="PF13537">
    <property type="entry name" value="GATase_7"/>
    <property type="match status" value="1"/>
</dbReference>
<accession>A0A2M8Q651</accession>
<feature type="domain" description="Glutamine amidotransferase type-2" evidence="1">
    <location>
        <begin position="2"/>
        <end position="88"/>
    </location>
</feature>
<comment type="caution">
    <text evidence="2">The sequence shown here is derived from an EMBL/GenBank/DDBJ whole genome shotgun (WGS) entry which is preliminary data.</text>
</comment>
<sequence length="101" mass="11160">LFNRPQLLDALRRDGVILPEDCADGAILLHLYAHRGPRGFAAADGMFALSILDGDDLVLVRDHVGTRTLFYTRAGKHWAASASLRALRAWPRLNARLNLNA</sequence>